<feature type="compositionally biased region" description="Acidic residues" evidence="6">
    <location>
        <begin position="625"/>
        <end position="653"/>
    </location>
</feature>
<evidence type="ECO:0000313" key="10">
    <source>
        <dbReference type="Proteomes" id="UP001215280"/>
    </source>
</evidence>
<feature type="domain" description="Helicase C-terminal" evidence="8">
    <location>
        <begin position="263"/>
        <end position="417"/>
    </location>
</feature>
<dbReference type="GO" id="GO:0043138">
    <property type="term" value="F:3'-5' DNA helicase activity"/>
    <property type="evidence" value="ECO:0007669"/>
    <property type="project" value="UniProtKB-EC"/>
</dbReference>
<evidence type="ECO:0000256" key="4">
    <source>
        <dbReference type="ARBA" id="ARBA00034617"/>
    </source>
</evidence>
<evidence type="ECO:0000256" key="3">
    <source>
        <dbReference type="ARBA" id="ARBA00022840"/>
    </source>
</evidence>
<dbReference type="Pfam" id="PF00271">
    <property type="entry name" value="Helicase_C"/>
    <property type="match status" value="1"/>
</dbReference>
<comment type="caution">
    <text evidence="9">The sequence shown here is derived from an EMBL/GenBank/DDBJ whole genome shotgun (WGS) entry which is preliminary data.</text>
</comment>
<name>A0AAD7JBL0_9AGAR</name>
<comment type="similarity">
    <text evidence="1">Belongs to the helicase family. RecQ subfamily.</text>
</comment>
<dbReference type="Gene3D" id="3.40.50.300">
    <property type="entry name" value="P-loop containing nucleotide triphosphate hydrolases"/>
    <property type="match status" value="2"/>
</dbReference>
<dbReference type="EC" id="5.6.2.4" evidence="5"/>
<proteinExistence type="inferred from homology"/>
<dbReference type="Pfam" id="PF00270">
    <property type="entry name" value="DEAD"/>
    <property type="match status" value="1"/>
</dbReference>
<dbReference type="GO" id="GO:0000724">
    <property type="term" value="P:double-strand break repair via homologous recombination"/>
    <property type="evidence" value="ECO:0007669"/>
    <property type="project" value="TreeGrafter"/>
</dbReference>
<feature type="compositionally biased region" description="Low complexity" evidence="6">
    <location>
        <begin position="497"/>
        <end position="509"/>
    </location>
</feature>
<dbReference type="EMBL" id="JARJLG010000051">
    <property type="protein sequence ID" value="KAJ7759723.1"/>
    <property type="molecule type" value="Genomic_DNA"/>
</dbReference>
<evidence type="ECO:0000313" key="9">
    <source>
        <dbReference type="EMBL" id="KAJ7759723.1"/>
    </source>
</evidence>
<sequence length="718" mass="79942">MAPLRGRKWQTESGRALIRKIVAEKIPEWKDGLHDWQVIIIAWILDGEDVLCITATGDGKSALFAVPIIVLLEVVRNPAYAAYGNRKKPVGLVIAPTKGLASNIVFELEALHVPALACTSDTLTEAWKAGRNIASEIASCRWPIVCIDPEHLMDKQWEFITDCPEFRTNIAFTNVDETHLIDEWGGELRPPFRHIGNFVRGRLPPHVSLSAMSATLMPGAPTRTVCKSLGFRSGMFHLYRRSNERENVQILLRTLSHTLGRDSFPDLLPYLASKRKTIIYCATIELCWRVYVFLLRLLPPGPRRLTRVRLHHAMCWPDENEKTVALMRDDPECQIIVATVAFGQGFNLKSLLDSIQLGVAKTVPQTVQQGGRVGRDLATVGRAVILAQARSFTSAQKFLEHADSVSRVLAKNSKSLTAMNNEKAMMLTTTGCLIVFFNKLFCNSTPGSQLDCIARPRRLPCSNCLPRLSGSLVFAPSPLSSGSRRLRPFSEPKAKAKPAASAQPKNQKPTVKMRSTADAELRELRVRVQKLERDYDVYGFMPASSYLSNPIITALLDNLLVIWTREVLPMTIPSWKHNERHGQALFKLIRSLQLKFAAIFETVRLEKNRKARIKRQVAAGKGGISDDEEGGDADAESEDEGDLEEAPGVDEAVENTVSAPTEPVKRKRHHVLEDATNVQPASKRVRATRAPLKSAEATAESFGPVYRPRVRRGNVENL</sequence>
<comment type="catalytic activity">
    <reaction evidence="4">
        <text>Couples ATP hydrolysis with the unwinding of duplex DNA by translocating in the 3'-5' direction.</text>
        <dbReference type="EC" id="5.6.2.4"/>
    </reaction>
</comment>
<evidence type="ECO:0000256" key="5">
    <source>
        <dbReference type="ARBA" id="ARBA00034808"/>
    </source>
</evidence>
<gene>
    <name evidence="9" type="ORF">DFH07DRAFT_740998</name>
</gene>
<dbReference type="GO" id="GO:0005737">
    <property type="term" value="C:cytoplasm"/>
    <property type="evidence" value="ECO:0007669"/>
    <property type="project" value="TreeGrafter"/>
</dbReference>
<dbReference type="SMART" id="SM00487">
    <property type="entry name" value="DEXDc"/>
    <property type="match status" value="1"/>
</dbReference>
<dbReference type="PROSITE" id="PS51192">
    <property type="entry name" value="HELICASE_ATP_BIND_1"/>
    <property type="match status" value="1"/>
</dbReference>
<dbReference type="PANTHER" id="PTHR13710:SF120">
    <property type="entry name" value="BIFUNCTIONAL 3'-5' EXONUCLEASE_ATP-DEPENDENT HELICASE WRN"/>
    <property type="match status" value="1"/>
</dbReference>
<keyword evidence="3" id="KW-0067">ATP-binding</keyword>
<dbReference type="InterPro" id="IPR014001">
    <property type="entry name" value="Helicase_ATP-bd"/>
</dbReference>
<accession>A0AAD7JBL0</accession>
<feature type="domain" description="Helicase ATP-binding" evidence="7">
    <location>
        <begin position="41"/>
        <end position="216"/>
    </location>
</feature>
<feature type="region of interest" description="Disordered" evidence="6">
    <location>
        <begin position="616"/>
        <end position="702"/>
    </location>
</feature>
<evidence type="ECO:0000256" key="2">
    <source>
        <dbReference type="ARBA" id="ARBA00022741"/>
    </source>
</evidence>
<dbReference type="PROSITE" id="PS51194">
    <property type="entry name" value="HELICASE_CTER"/>
    <property type="match status" value="1"/>
</dbReference>
<dbReference type="InterPro" id="IPR027417">
    <property type="entry name" value="P-loop_NTPase"/>
</dbReference>
<keyword evidence="9" id="KW-0378">Hydrolase</keyword>
<dbReference type="InterPro" id="IPR011545">
    <property type="entry name" value="DEAD/DEAH_box_helicase_dom"/>
</dbReference>
<reference evidence="9" key="1">
    <citation type="submission" date="2023-03" db="EMBL/GenBank/DDBJ databases">
        <title>Massive genome expansion in bonnet fungi (Mycena s.s.) driven by repeated elements and novel gene families across ecological guilds.</title>
        <authorList>
            <consortium name="Lawrence Berkeley National Laboratory"/>
            <person name="Harder C.B."/>
            <person name="Miyauchi S."/>
            <person name="Viragh M."/>
            <person name="Kuo A."/>
            <person name="Thoen E."/>
            <person name="Andreopoulos B."/>
            <person name="Lu D."/>
            <person name="Skrede I."/>
            <person name="Drula E."/>
            <person name="Henrissat B."/>
            <person name="Morin E."/>
            <person name="Kohler A."/>
            <person name="Barry K."/>
            <person name="LaButti K."/>
            <person name="Morin E."/>
            <person name="Salamov A."/>
            <person name="Lipzen A."/>
            <person name="Mereny Z."/>
            <person name="Hegedus B."/>
            <person name="Baldrian P."/>
            <person name="Stursova M."/>
            <person name="Weitz H."/>
            <person name="Taylor A."/>
            <person name="Grigoriev I.V."/>
            <person name="Nagy L.G."/>
            <person name="Martin F."/>
            <person name="Kauserud H."/>
        </authorList>
    </citation>
    <scope>NUCLEOTIDE SEQUENCE</scope>
    <source>
        <strain evidence="9">CBHHK188m</strain>
    </source>
</reference>
<evidence type="ECO:0000256" key="1">
    <source>
        <dbReference type="ARBA" id="ARBA00005446"/>
    </source>
</evidence>
<feature type="region of interest" description="Disordered" evidence="6">
    <location>
        <begin position="479"/>
        <end position="516"/>
    </location>
</feature>
<dbReference type="AlphaFoldDB" id="A0AAD7JBL0"/>
<dbReference type="GO" id="GO:0009378">
    <property type="term" value="F:four-way junction helicase activity"/>
    <property type="evidence" value="ECO:0007669"/>
    <property type="project" value="TreeGrafter"/>
</dbReference>
<evidence type="ECO:0000259" key="7">
    <source>
        <dbReference type="PROSITE" id="PS51192"/>
    </source>
</evidence>
<dbReference type="InterPro" id="IPR001650">
    <property type="entry name" value="Helicase_C-like"/>
</dbReference>
<protein>
    <recommendedName>
        <fullName evidence="5">DNA 3'-5' helicase</fullName>
        <ecNumber evidence="5">5.6.2.4</ecNumber>
    </recommendedName>
</protein>
<organism evidence="9 10">
    <name type="scientific">Mycena maculata</name>
    <dbReference type="NCBI Taxonomy" id="230809"/>
    <lineage>
        <taxon>Eukaryota</taxon>
        <taxon>Fungi</taxon>
        <taxon>Dikarya</taxon>
        <taxon>Basidiomycota</taxon>
        <taxon>Agaricomycotina</taxon>
        <taxon>Agaricomycetes</taxon>
        <taxon>Agaricomycetidae</taxon>
        <taxon>Agaricales</taxon>
        <taxon>Marasmiineae</taxon>
        <taxon>Mycenaceae</taxon>
        <taxon>Mycena</taxon>
    </lineage>
</organism>
<dbReference type="GO" id="GO:0005694">
    <property type="term" value="C:chromosome"/>
    <property type="evidence" value="ECO:0007669"/>
    <property type="project" value="TreeGrafter"/>
</dbReference>
<evidence type="ECO:0000256" key="6">
    <source>
        <dbReference type="SAM" id="MobiDB-lite"/>
    </source>
</evidence>
<keyword evidence="10" id="KW-1185">Reference proteome</keyword>
<dbReference type="Proteomes" id="UP001215280">
    <property type="component" value="Unassembled WGS sequence"/>
</dbReference>
<dbReference type="GO" id="GO:0016787">
    <property type="term" value="F:hydrolase activity"/>
    <property type="evidence" value="ECO:0007669"/>
    <property type="project" value="UniProtKB-KW"/>
</dbReference>
<dbReference type="GO" id="GO:0003676">
    <property type="term" value="F:nucleic acid binding"/>
    <property type="evidence" value="ECO:0007669"/>
    <property type="project" value="InterPro"/>
</dbReference>
<dbReference type="GO" id="GO:0005524">
    <property type="term" value="F:ATP binding"/>
    <property type="evidence" value="ECO:0007669"/>
    <property type="project" value="UniProtKB-KW"/>
</dbReference>
<dbReference type="PANTHER" id="PTHR13710">
    <property type="entry name" value="DNA HELICASE RECQ FAMILY MEMBER"/>
    <property type="match status" value="1"/>
</dbReference>
<evidence type="ECO:0000259" key="8">
    <source>
        <dbReference type="PROSITE" id="PS51194"/>
    </source>
</evidence>
<dbReference type="SUPFAM" id="SSF52540">
    <property type="entry name" value="P-loop containing nucleoside triphosphate hydrolases"/>
    <property type="match status" value="1"/>
</dbReference>
<dbReference type="GO" id="GO:0005634">
    <property type="term" value="C:nucleus"/>
    <property type="evidence" value="ECO:0007669"/>
    <property type="project" value="TreeGrafter"/>
</dbReference>
<keyword evidence="2" id="KW-0547">Nucleotide-binding</keyword>